<comment type="subcellular location">
    <subcellularLocation>
        <location evidence="1 10">Cell membrane</location>
        <topology evidence="1 10">Multi-pass membrane protein</topology>
    </subcellularLocation>
</comment>
<evidence type="ECO:0000313" key="11">
    <source>
        <dbReference type="EMBL" id="RIW35036.1"/>
    </source>
</evidence>
<comment type="catalytic activity">
    <reaction evidence="8">
        <text>fluoride(in) = fluoride(out)</text>
        <dbReference type="Rhea" id="RHEA:76159"/>
        <dbReference type="ChEBI" id="CHEBI:17051"/>
    </reaction>
    <physiologicalReaction direction="left-to-right" evidence="8">
        <dbReference type="Rhea" id="RHEA:76160"/>
    </physiologicalReaction>
</comment>
<evidence type="ECO:0000256" key="8">
    <source>
        <dbReference type="ARBA" id="ARBA00035585"/>
    </source>
</evidence>
<dbReference type="OrthoDB" id="9799631at2"/>
<comment type="caution">
    <text evidence="11">The sequence shown here is derived from an EMBL/GenBank/DDBJ whole genome shotgun (WGS) entry which is preliminary data.</text>
</comment>
<keyword evidence="10" id="KW-0406">Ion transport</keyword>
<evidence type="ECO:0000256" key="10">
    <source>
        <dbReference type="HAMAP-Rule" id="MF_00454"/>
    </source>
</evidence>
<comment type="function">
    <text evidence="9 10">Fluoride-specific ion channel. Important for reducing fluoride concentration in the cell, thus reducing its toxicity.</text>
</comment>
<dbReference type="InterPro" id="IPR003691">
    <property type="entry name" value="FluC"/>
</dbReference>
<feature type="transmembrane region" description="Helical" evidence="10">
    <location>
        <begin position="31"/>
        <end position="51"/>
    </location>
</feature>
<evidence type="ECO:0000256" key="6">
    <source>
        <dbReference type="ARBA" id="ARBA00023303"/>
    </source>
</evidence>
<keyword evidence="6 10" id="KW-0407">Ion channel</keyword>
<proteinExistence type="inferred from homology"/>
<evidence type="ECO:0000256" key="1">
    <source>
        <dbReference type="ARBA" id="ARBA00004651"/>
    </source>
</evidence>
<evidence type="ECO:0000256" key="4">
    <source>
        <dbReference type="ARBA" id="ARBA00022989"/>
    </source>
</evidence>
<organism evidence="11 12">
    <name type="scientific">Bacillus salacetis</name>
    <dbReference type="NCBI Taxonomy" id="2315464"/>
    <lineage>
        <taxon>Bacteria</taxon>
        <taxon>Bacillati</taxon>
        <taxon>Bacillota</taxon>
        <taxon>Bacilli</taxon>
        <taxon>Bacillales</taxon>
        <taxon>Bacillaceae</taxon>
        <taxon>Bacillus</taxon>
    </lineage>
</organism>
<keyword evidence="12" id="KW-1185">Reference proteome</keyword>
<dbReference type="GO" id="GO:0046872">
    <property type="term" value="F:metal ion binding"/>
    <property type="evidence" value="ECO:0007669"/>
    <property type="project" value="UniProtKB-KW"/>
</dbReference>
<keyword evidence="10" id="KW-0915">Sodium</keyword>
<keyword evidence="4 10" id="KW-1133">Transmembrane helix</keyword>
<name>A0A3A1R362_9BACI</name>
<accession>A0A3A1R362</accession>
<evidence type="ECO:0000256" key="5">
    <source>
        <dbReference type="ARBA" id="ARBA00023136"/>
    </source>
</evidence>
<keyword evidence="3 10" id="KW-0812">Transmembrane</keyword>
<dbReference type="Pfam" id="PF02537">
    <property type="entry name" value="CRCB"/>
    <property type="match status" value="1"/>
</dbReference>
<keyword evidence="10" id="KW-0479">Metal-binding</keyword>
<dbReference type="Proteomes" id="UP000265801">
    <property type="component" value="Unassembled WGS sequence"/>
</dbReference>
<evidence type="ECO:0000256" key="3">
    <source>
        <dbReference type="ARBA" id="ARBA00022692"/>
    </source>
</evidence>
<feature type="binding site" evidence="10">
    <location>
        <position position="74"/>
    </location>
    <ligand>
        <name>Na(+)</name>
        <dbReference type="ChEBI" id="CHEBI:29101"/>
        <note>structural</note>
    </ligand>
</feature>
<dbReference type="GO" id="GO:0062054">
    <property type="term" value="F:fluoride channel activity"/>
    <property type="evidence" value="ECO:0007669"/>
    <property type="project" value="UniProtKB-UniRule"/>
</dbReference>
<dbReference type="PANTHER" id="PTHR28259">
    <property type="entry name" value="FLUORIDE EXPORT PROTEIN 1-RELATED"/>
    <property type="match status" value="1"/>
</dbReference>
<evidence type="ECO:0000256" key="9">
    <source>
        <dbReference type="ARBA" id="ARBA00049940"/>
    </source>
</evidence>
<dbReference type="HAMAP" id="MF_00454">
    <property type="entry name" value="FluC"/>
    <property type="match status" value="1"/>
</dbReference>
<keyword evidence="10" id="KW-0813">Transport</keyword>
<gene>
    <name evidence="10 11" type="primary">crcB</name>
    <name evidence="10" type="synonym">fluC</name>
    <name evidence="11" type="ORF">D3H55_08285</name>
</gene>
<dbReference type="GO" id="GO:0140114">
    <property type="term" value="P:cellular detoxification of fluoride"/>
    <property type="evidence" value="ECO:0007669"/>
    <property type="project" value="UniProtKB-UniRule"/>
</dbReference>
<evidence type="ECO:0000256" key="7">
    <source>
        <dbReference type="ARBA" id="ARBA00035120"/>
    </source>
</evidence>
<keyword evidence="5 10" id="KW-0472">Membrane</keyword>
<dbReference type="EMBL" id="QXIR01000009">
    <property type="protein sequence ID" value="RIW35036.1"/>
    <property type="molecule type" value="Genomic_DNA"/>
</dbReference>
<dbReference type="RefSeq" id="WP_119546438.1">
    <property type="nucleotide sequence ID" value="NZ_QXIR01000009.1"/>
</dbReference>
<sequence>MIYVLVGAGGAVGSILRYLVGNILSGADPAVFPFGTLSANLAGSFVLGLLTETWLKNGRIPPGLAAAAGTGMIGSFTTFSAFSIETIGLLKEGQFMLAFVYFFLSSAGGLCFAWAGLTIPKLKGVREY</sequence>
<dbReference type="GO" id="GO:0005886">
    <property type="term" value="C:plasma membrane"/>
    <property type="evidence" value="ECO:0007669"/>
    <property type="project" value="UniProtKB-SubCell"/>
</dbReference>
<keyword evidence="2 10" id="KW-1003">Cell membrane</keyword>
<evidence type="ECO:0000313" key="12">
    <source>
        <dbReference type="Proteomes" id="UP000265801"/>
    </source>
</evidence>
<evidence type="ECO:0000256" key="2">
    <source>
        <dbReference type="ARBA" id="ARBA00022475"/>
    </source>
</evidence>
<protein>
    <recommendedName>
        <fullName evidence="10">Fluoride-specific ion channel FluC</fullName>
    </recommendedName>
</protein>
<comment type="similarity">
    <text evidence="7 10">Belongs to the fluoride channel Fluc/FEX (TC 1.A.43) family.</text>
</comment>
<dbReference type="PANTHER" id="PTHR28259:SF1">
    <property type="entry name" value="FLUORIDE EXPORT PROTEIN 1-RELATED"/>
    <property type="match status" value="1"/>
</dbReference>
<comment type="activity regulation">
    <text evidence="10">Na(+) is not transported, but it plays an essential structural role and its presence is essential for fluoride channel function.</text>
</comment>
<feature type="transmembrane region" description="Helical" evidence="10">
    <location>
        <begin position="96"/>
        <end position="117"/>
    </location>
</feature>
<feature type="transmembrane region" description="Helical" evidence="10">
    <location>
        <begin position="63"/>
        <end position="84"/>
    </location>
</feature>
<dbReference type="NCBIfam" id="TIGR00494">
    <property type="entry name" value="crcB"/>
    <property type="match status" value="1"/>
</dbReference>
<reference evidence="11 12" key="1">
    <citation type="submission" date="2018-09" db="EMBL/GenBank/DDBJ databases">
        <title>Bacillus saliacetes sp. nov., isolated from Thai shrimp paste (Ka-pi).</title>
        <authorList>
            <person name="Daroonpunt R."/>
            <person name="Tanasupawat S."/>
            <person name="Yiamsombut S."/>
        </authorList>
    </citation>
    <scope>NUCLEOTIDE SEQUENCE [LARGE SCALE GENOMIC DNA]</scope>
    <source>
        <strain evidence="11 12">SKP7-4</strain>
    </source>
</reference>
<dbReference type="AlphaFoldDB" id="A0A3A1R362"/>
<feature type="binding site" evidence="10">
    <location>
        <position position="77"/>
    </location>
    <ligand>
        <name>Na(+)</name>
        <dbReference type="ChEBI" id="CHEBI:29101"/>
        <note>structural</note>
    </ligand>
</feature>